<dbReference type="STRING" id="61635.BN85300070"/>
<dbReference type="GO" id="GO:0005737">
    <property type="term" value="C:cytoplasm"/>
    <property type="evidence" value="ECO:0007669"/>
    <property type="project" value="UniProtKB-SubCell"/>
</dbReference>
<evidence type="ECO:0000256" key="5">
    <source>
        <dbReference type="ARBA" id="ARBA00022598"/>
    </source>
</evidence>
<dbReference type="HAMAP" id="MF_00176">
    <property type="entry name" value="Ser_tRNA_synth_type1"/>
    <property type="match status" value="1"/>
</dbReference>
<feature type="binding site" evidence="13">
    <location>
        <position position="233"/>
    </location>
    <ligand>
        <name>L-serine</name>
        <dbReference type="ChEBI" id="CHEBI:33384"/>
    </ligand>
</feature>
<dbReference type="InterPro" id="IPR033729">
    <property type="entry name" value="SerRS_core"/>
</dbReference>
<dbReference type="PROSITE" id="PS50862">
    <property type="entry name" value="AA_TRNA_LIGASE_II"/>
    <property type="match status" value="1"/>
</dbReference>
<comment type="subcellular location">
    <subcellularLocation>
        <location evidence="1 12">Cytoplasm</location>
    </subcellularLocation>
</comment>
<sequence>MLDIKWIRDNLDEAIKRLNTRGKDFSYLKELVNQDDKRRELIAEVEQLKNKRNVDSKKIGELARAKVDTTELKEEVRQIGDQIKVLDDQIAILDEQIRETLLITPNLPNDFVPVGLTDKENVELYKWGTPKQFYFKVKDHTELGEALGILDFERAAKISGPRFVVDKGLGARLERALIQFMMDTHSEDHGYTEIIPPYIVNEASMYATGQFPKFREDSYQVISGDGAWYLNPTAEVPTINLHRDEIIEGDQLPIKYVSYTTAFRSEAGSAGRDTKGILRQHQFNKVELIKFTQPEQSYKELDYMLKNSEKILQLLKLPYRVVTLCSGDMGFAMAKTYDIEVWLPGQNTYREIGSISNAEDYQARRANIRFKRNKESKTEYVHTLNGSGLAIGRTMIAIMENYQNEDGSITIPDVLVQYMHTTIIK</sequence>
<evidence type="ECO:0000256" key="9">
    <source>
        <dbReference type="ARBA" id="ARBA00023146"/>
    </source>
</evidence>
<evidence type="ECO:0000256" key="8">
    <source>
        <dbReference type="ARBA" id="ARBA00022917"/>
    </source>
</evidence>
<dbReference type="NCBIfam" id="TIGR00414">
    <property type="entry name" value="serS"/>
    <property type="match status" value="1"/>
</dbReference>
<feature type="coiled-coil region" evidence="15">
    <location>
        <begin position="31"/>
        <end position="58"/>
    </location>
</feature>
<dbReference type="EC" id="6.1.1.11" evidence="12"/>
<comment type="function">
    <text evidence="12">Catalyzes the attachment of serine to tRNA(Ser). Is also able to aminoacylate tRNA(Sec) with serine, to form the misacylated tRNA L-seryl-tRNA(Sec), which will be further converted into selenocysteinyl-tRNA(Sec).</text>
</comment>
<dbReference type="InterPro" id="IPR010978">
    <property type="entry name" value="tRNA-bd_arm"/>
</dbReference>
<dbReference type="InterPro" id="IPR002317">
    <property type="entry name" value="Ser-tRNA-ligase_type_1"/>
</dbReference>
<evidence type="ECO:0000256" key="12">
    <source>
        <dbReference type="HAMAP-Rule" id="MF_00176"/>
    </source>
</evidence>
<gene>
    <name evidence="12 17" type="primary">serS</name>
    <name evidence="17" type="ORF">BN85300070</name>
</gene>
<comment type="pathway">
    <text evidence="2 12">Aminoacyl-tRNA biosynthesis; selenocysteinyl-tRNA(Sec) biosynthesis; L-seryl-tRNA(Sec) from L-serine and tRNA(Sec): step 1/1.</text>
</comment>
<keyword evidence="7 12" id="KW-0067">ATP-binding</keyword>
<evidence type="ECO:0000256" key="3">
    <source>
        <dbReference type="ARBA" id="ARBA00010728"/>
    </source>
</evidence>
<comment type="caution">
    <text evidence="12">Lacks conserved residue(s) required for the propagation of feature annotation.</text>
</comment>
<evidence type="ECO:0000256" key="15">
    <source>
        <dbReference type="SAM" id="Coils"/>
    </source>
</evidence>
<feature type="domain" description="Aminoacyl-transfer RNA synthetases class-II family profile" evidence="16">
    <location>
        <begin position="172"/>
        <end position="412"/>
    </location>
</feature>
<feature type="binding site" evidence="12">
    <location>
        <position position="387"/>
    </location>
    <ligand>
        <name>L-serine</name>
        <dbReference type="ChEBI" id="CHEBI:33384"/>
    </ligand>
</feature>
<dbReference type="KEGG" id="abra:BN85300070"/>
<comment type="similarity">
    <text evidence="3 12">Belongs to the class-II aminoacyl-tRNA synthetase family. Type-1 seryl-tRNA synthetase subfamily.</text>
</comment>
<comment type="catalytic activity">
    <reaction evidence="11 12">
        <text>tRNA(Ser) + L-serine + ATP = L-seryl-tRNA(Ser) + AMP + diphosphate + H(+)</text>
        <dbReference type="Rhea" id="RHEA:12292"/>
        <dbReference type="Rhea" id="RHEA-COMP:9669"/>
        <dbReference type="Rhea" id="RHEA-COMP:9703"/>
        <dbReference type="ChEBI" id="CHEBI:15378"/>
        <dbReference type="ChEBI" id="CHEBI:30616"/>
        <dbReference type="ChEBI" id="CHEBI:33019"/>
        <dbReference type="ChEBI" id="CHEBI:33384"/>
        <dbReference type="ChEBI" id="CHEBI:78442"/>
        <dbReference type="ChEBI" id="CHEBI:78533"/>
        <dbReference type="ChEBI" id="CHEBI:456215"/>
        <dbReference type="EC" id="6.1.1.11"/>
    </reaction>
</comment>
<evidence type="ECO:0000259" key="16">
    <source>
        <dbReference type="PROSITE" id="PS50862"/>
    </source>
</evidence>
<dbReference type="Gene3D" id="3.30.930.10">
    <property type="entry name" value="Bira Bifunctional Protein, Domain 2"/>
    <property type="match status" value="1"/>
</dbReference>
<evidence type="ECO:0000256" key="4">
    <source>
        <dbReference type="ARBA" id="ARBA00022490"/>
    </source>
</evidence>
<keyword evidence="9 12" id="KW-0030">Aminoacyl-tRNA synthetase</keyword>
<dbReference type="Pfam" id="PF00587">
    <property type="entry name" value="tRNA-synt_2b"/>
    <property type="match status" value="1"/>
</dbReference>
<evidence type="ECO:0000256" key="11">
    <source>
        <dbReference type="ARBA" id="ARBA00048823"/>
    </source>
</evidence>
<dbReference type="AlphaFoldDB" id="U4KQR2"/>
<dbReference type="GO" id="GO:0016260">
    <property type="term" value="P:selenocysteine biosynthetic process"/>
    <property type="evidence" value="ECO:0007669"/>
    <property type="project" value="UniProtKB-UniRule"/>
</dbReference>
<dbReference type="PRINTS" id="PR00981">
    <property type="entry name" value="TRNASYNTHSER"/>
</dbReference>
<evidence type="ECO:0000256" key="6">
    <source>
        <dbReference type="ARBA" id="ARBA00022741"/>
    </source>
</evidence>
<dbReference type="OrthoDB" id="9804647at2"/>
<keyword evidence="6 12" id="KW-0547">Nucleotide-binding</keyword>
<reference evidence="17 18" key="1">
    <citation type="journal article" date="2013" name="J. Mol. Microbiol. Biotechnol.">
        <title>Analysis of the Complete Genomes of Acholeplasma brassicae , A. palmae and A. laidlawii and Their Comparison to the Obligate Parasites from ' Candidatus Phytoplasma'.</title>
        <authorList>
            <person name="Kube M."/>
            <person name="Siewert C."/>
            <person name="Migdoll A.M."/>
            <person name="Duduk B."/>
            <person name="Holz S."/>
            <person name="Rabus R."/>
            <person name="Seemuller E."/>
            <person name="Mitrovic J."/>
            <person name="Muller I."/>
            <person name="Buttner C."/>
            <person name="Reinhardt R."/>
        </authorList>
    </citation>
    <scope>NUCLEOTIDE SEQUENCE [LARGE SCALE GENOMIC DNA]</scope>
    <source>
        <strain evidence="18">0502</strain>
    </source>
</reference>
<comment type="domain">
    <text evidence="12">Consists of two distinct domains, a catalytic core and a N-terminal extension that is involved in tRNA binding.</text>
</comment>
<evidence type="ECO:0000313" key="18">
    <source>
        <dbReference type="Proteomes" id="UP000032737"/>
    </source>
</evidence>
<dbReference type="PANTHER" id="PTHR43697">
    <property type="entry name" value="SERYL-TRNA SYNTHETASE"/>
    <property type="match status" value="1"/>
</dbReference>
<name>U4KQR2_9MOLU</name>
<keyword evidence="18" id="KW-1185">Reference proteome</keyword>
<feature type="binding site" evidence="13">
    <location>
        <position position="385"/>
    </location>
    <ligand>
        <name>L-serine</name>
        <dbReference type="ChEBI" id="CHEBI:33384"/>
    </ligand>
</feature>
<keyword evidence="15" id="KW-0175">Coiled coil</keyword>
<feature type="binding site" evidence="12">
    <location>
        <begin position="233"/>
        <end position="235"/>
    </location>
    <ligand>
        <name>L-serine</name>
        <dbReference type="ChEBI" id="CHEBI:33384"/>
    </ligand>
</feature>
<dbReference type="EMBL" id="FO681348">
    <property type="protein sequence ID" value="CCV65028.1"/>
    <property type="molecule type" value="Genomic_DNA"/>
</dbReference>
<proteinExistence type="inferred from homology"/>
<keyword evidence="4 12" id="KW-0963">Cytoplasm</keyword>
<accession>U4KQR2</accession>
<dbReference type="Pfam" id="PF02403">
    <property type="entry name" value="Seryl_tRNA_N"/>
    <property type="match status" value="1"/>
</dbReference>
<dbReference type="PANTHER" id="PTHR43697:SF1">
    <property type="entry name" value="SERINE--TRNA LIGASE"/>
    <property type="match status" value="1"/>
</dbReference>
<dbReference type="GO" id="GO:0005524">
    <property type="term" value="F:ATP binding"/>
    <property type="evidence" value="ECO:0007669"/>
    <property type="project" value="UniProtKB-UniRule"/>
</dbReference>
<evidence type="ECO:0000256" key="10">
    <source>
        <dbReference type="ARBA" id="ARBA00047929"/>
    </source>
</evidence>
<dbReference type="InterPro" id="IPR015866">
    <property type="entry name" value="Ser-tRNA-synth_1_N"/>
</dbReference>
<keyword evidence="8 12" id="KW-0648">Protein biosynthesis</keyword>
<feature type="binding site" evidence="12 14">
    <location>
        <begin position="351"/>
        <end position="354"/>
    </location>
    <ligand>
        <name>ATP</name>
        <dbReference type="ChEBI" id="CHEBI:30616"/>
    </ligand>
</feature>
<feature type="binding site" evidence="12 13">
    <location>
        <position position="287"/>
    </location>
    <ligand>
        <name>L-serine</name>
        <dbReference type="ChEBI" id="CHEBI:33384"/>
    </ligand>
</feature>
<dbReference type="Proteomes" id="UP000032737">
    <property type="component" value="Chromosome"/>
</dbReference>
<comment type="subunit">
    <text evidence="12">Homodimer. The tRNA molecule binds across the dimer.</text>
</comment>
<dbReference type="CDD" id="cd00770">
    <property type="entry name" value="SerRS_core"/>
    <property type="match status" value="1"/>
</dbReference>
<dbReference type="Gene3D" id="1.10.287.40">
    <property type="entry name" value="Serine-tRNA synthetase, tRNA binding domain"/>
    <property type="match status" value="1"/>
</dbReference>
<dbReference type="GO" id="GO:0006434">
    <property type="term" value="P:seryl-tRNA aminoacylation"/>
    <property type="evidence" value="ECO:0007669"/>
    <property type="project" value="UniProtKB-UniRule"/>
</dbReference>
<dbReference type="SUPFAM" id="SSF46589">
    <property type="entry name" value="tRNA-binding arm"/>
    <property type="match status" value="1"/>
</dbReference>
<dbReference type="SUPFAM" id="SSF55681">
    <property type="entry name" value="Class II aaRS and biotin synthetases"/>
    <property type="match status" value="1"/>
</dbReference>
<evidence type="ECO:0000256" key="13">
    <source>
        <dbReference type="PIRSR" id="PIRSR001529-1"/>
    </source>
</evidence>
<dbReference type="RefSeq" id="WP_030003902.1">
    <property type="nucleotide sequence ID" value="NC_022549.1"/>
</dbReference>
<dbReference type="UniPathway" id="UPA00906">
    <property type="reaction ID" value="UER00895"/>
</dbReference>
<dbReference type="PIRSF" id="PIRSF001529">
    <property type="entry name" value="Ser-tRNA-synth_IIa"/>
    <property type="match status" value="1"/>
</dbReference>
<dbReference type="InterPro" id="IPR002314">
    <property type="entry name" value="aa-tRNA-synt_IIb"/>
</dbReference>
<dbReference type="InterPro" id="IPR045864">
    <property type="entry name" value="aa-tRNA-synth_II/BPL/LPL"/>
</dbReference>
<evidence type="ECO:0000256" key="2">
    <source>
        <dbReference type="ARBA" id="ARBA00005045"/>
    </source>
</evidence>
<organism evidence="17 18">
    <name type="scientific">Acholeplasma brassicae</name>
    <dbReference type="NCBI Taxonomy" id="61635"/>
    <lineage>
        <taxon>Bacteria</taxon>
        <taxon>Bacillati</taxon>
        <taxon>Mycoplasmatota</taxon>
        <taxon>Mollicutes</taxon>
        <taxon>Acholeplasmatales</taxon>
        <taxon>Acholeplasmataceae</taxon>
        <taxon>Acholeplasma</taxon>
    </lineage>
</organism>
<evidence type="ECO:0000256" key="1">
    <source>
        <dbReference type="ARBA" id="ARBA00004496"/>
    </source>
</evidence>
<protein>
    <recommendedName>
        <fullName evidence="12">Serine--tRNA ligase</fullName>
        <ecNumber evidence="12">6.1.1.11</ecNumber>
    </recommendedName>
    <alternativeName>
        <fullName evidence="12">Seryl-tRNA synthetase</fullName>
        <shortName evidence="12">SerRS</shortName>
    </alternativeName>
    <alternativeName>
        <fullName evidence="12">Seryl-tRNA(Ser/Sec) synthetase</fullName>
    </alternativeName>
</protein>
<keyword evidence="5 12" id="KW-0436">Ligase</keyword>
<dbReference type="GO" id="GO:0004828">
    <property type="term" value="F:serine-tRNA ligase activity"/>
    <property type="evidence" value="ECO:0007669"/>
    <property type="project" value="UniProtKB-UniRule"/>
</dbReference>
<feature type="binding site" evidence="13">
    <location>
        <position position="264"/>
    </location>
    <ligand>
        <name>L-serine</name>
        <dbReference type="ChEBI" id="CHEBI:33384"/>
    </ligand>
</feature>
<dbReference type="InterPro" id="IPR042103">
    <property type="entry name" value="SerRS_1_N_sf"/>
</dbReference>
<evidence type="ECO:0000256" key="14">
    <source>
        <dbReference type="PIRSR" id="PIRSR001529-2"/>
    </source>
</evidence>
<dbReference type="HOGENOM" id="CLU_023797_1_1_14"/>
<evidence type="ECO:0000313" key="17">
    <source>
        <dbReference type="EMBL" id="CCV65028.1"/>
    </source>
</evidence>
<comment type="catalytic activity">
    <reaction evidence="10 12">
        <text>tRNA(Sec) + L-serine + ATP = L-seryl-tRNA(Sec) + AMP + diphosphate + H(+)</text>
        <dbReference type="Rhea" id="RHEA:42580"/>
        <dbReference type="Rhea" id="RHEA-COMP:9742"/>
        <dbReference type="Rhea" id="RHEA-COMP:10128"/>
        <dbReference type="ChEBI" id="CHEBI:15378"/>
        <dbReference type="ChEBI" id="CHEBI:30616"/>
        <dbReference type="ChEBI" id="CHEBI:33019"/>
        <dbReference type="ChEBI" id="CHEBI:33384"/>
        <dbReference type="ChEBI" id="CHEBI:78442"/>
        <dbReference type="ChEBI" id="CHEBI:78533"/>
        <dbReference type="ChEBI" id="CHEBI:456215"/>
        <dbReference type="EC" id="6.1.1.11"/>
    </reaction>
</comment>
<dbReference type="InterPro" id="IPR006195">
    <property type="entry name" value="aa-tRNA-synth_II"/>
</dbReference>
<evidence type="ECO:0000256" key="7">
    <source>
        <dbReference type="ARBA" id="ARBA00022840"/>
    </source>
</evidence>
<feature type="binding site" evidence="12 14">
    <location>
        <begin position="264"/>
        <end position="266"/>
    </location>
    <ligand>
        <name>ATP</name>
        <dbReference type="ChEBI" id="CHEBI:30616"/>
    </ligand>
</feature>